<dbReference type="Proteomes" id="UP000832097">
    <property type="component" value="Chromosome"/>
</dbReference>
<feature type="transmembrane region" description="Helical" evidence="1">
    <location>
        <begin position="67"/>
        <end position="88"/>
    </location>
</feature>
<evidence type="ECO:0000313" key="2">
    <source>
        <dbReference type="EMBL" id="UOE42637.1"/>
    </source>
</evidence>
<keyword evidence="1" id="KW-1133">Transmembrane helix</keyword>
<evidence type="ECO:0000313" key="3">
    <source>
        <dbReference type="Proteomes" id="UP000832097"/>
    </source>
</evidence>
<name>A0ABY4BTV7_9MICO</name>
<dbReference type="EMBL" id="CP094528">
    <property type="protein sequence ID" value="UOE42637.1"/>
    <property type="molecule type" value="Genomic_DNA"/>
</dbReference>
<feature type="transmembrane region" description="Helical" evidence="1">
    <location>
        <begin position="27"/>
        <end position="47"/>
    </location>
</feature>
<accession>A0ABY4BTV7</accession>
<organism evidence="2 3">
    <name type="scientific">Agromyces larvae</name>
    <dbReference type="NCBI Taxonomy" id="2929802"/>
    <lineage>
        <taxon>Bacteria</taxon>
        <taxon>Bacillati</taxon>
        <taxon>Actinomycetota</taxon>
        <taxon>Actinomycetes</taxon>
        <taxon>Micrococcales</taxon>
        <taxon>Microbacteriaceae</taxon>
        <taxon>Agromyces</taxon>
    </lineage>
</organism>
<evidence type="ECO:0000256" key="1">
    <source>
        <dbReference type="SAM" id="Phobius"/>
    </source>
</evidence>
<gene>
    <name evidence="2" type="ORF">MTO99_10565</name>
</gene>
<dbReference type="RefSeq" id="WP_243553570.1">
    <property type="nucleotide sequence ID" value="NZ_CP094528.1"/>
</dbReference>
<keyword evidence="1" id="KW-0472">Membrane</keyword>
<protein>
    <submittedName>
        <fullName evidence="2">Uncharacterized protein</fullName>
    </submittedName>
</protein>
<keyword evidence="3" id="KW-1185">Reference proteome</keyword>
<proteinExistence type="predicted"/>
<reference evidence="2 3" key="1">
    <citation type="submission" date="2022-03" db="EMBL/GenBank/DDBJ databases">
        <title>Mucilaginibacter sp. isolated from the gut of Protaetia brevitarsis seulensis larvae.</title>
        <authorList>
            <person name="Won M."/>
            <person name="Kim S.-J."/>
            <person name="Kwon S.-W."/>
        </authorList>
    </citation>
    <scope>NUCLEOTIDE SEQUENCE [LARGE SCALE GENOMIC DNA]</scope>
    <source>
        <strain evidence="2 3">CFWR-12</strain>
    </source>
</reference>
<sequence>MKLSPEELPFAAIPDEVRQVRSMPKTIVAILLTVAGLVGAVLAVLNYDWLLADAASWEGRRSGGRGLVAPGVVVLSLGAAAYGISLLVTWSHSWERVATGTRLRKLTAQRLQLAAADAPAVLERFRSGDPRLYLPLPAGRGSVACALWIAKADGIGYGTVSGKVGNAWQPLPAAVLRENAFVALREVPLDGFTKPASTAAVKGFLDPFLRG</sequence>
<keyword evidence="1" id="KW-0812">Transmembrane</keyword>